<evidence type="ECO:0000256" key="1">
    <source>
        <dbReference type="ARBA" id="ARBA00005964"/>
    </source>
</evidence>
<name>V5FQC0_BYSSN</name>
<comment type="caution">
    <text evidence="5">The sequence shown here is derived from an EMBL/GenBank/DDBJ whole genome shotgun (WGS) entry which is preliminary data.</text>
</comment>
<dbReference type="InParanoid" id="V5FQC0"/>
<evidence type="ECO:0000313" key="6">
    <source>
        <dbReference type="Proteomes" id="UP000018001"/>
    </source>
</evidence>
<dbReference type="Pfam" id="PF00135">
    <property type="entry name" value="COesterase"/>
    <property type="match status" value="1"/>
</dbReference>
<evidence type="ECO:0000256" key="3">
    <source>
        <dbReference type="RuleBase" id="RU361235"/>
    </source>
</evidence>
<dbReference type="InterPro" id="IPR050309">
    <property type="entry name" value="Type-B_Carboxylest/Lipase"/>
</dbReference>
<dbReference type="AlphaFoldDB" id="V5FQC0"/>
<feature type="domain" description="Carboxylesterase type B" evidence="4">
    <location>
        <begin position="26"/>
        <end position="343"/>
    </location>
</feature>
<keyword evidence="3" id="KW-0732">Signal</keyword>
<sequence length="502" mass="55029">MFTFFSAIALAASIVLSEHVYLAEDQLTVRTTTGTYTGLIEPKYPKTRQFRSIAFAEHPVLSRRWLPPQKLPLSTEYHDSYIFPPSCPQFVSKVPSLNNEYLAGGALINNGNQNDTSGLLPVLFFMSGGGFTTSGTDIPYQIPTSWIEHSQSHIVITINYRVNIFGFPNARGLTNHNLGILDQRAALEWVRDNIAEFGGNPVKITLWGQSAGSISADAHAHAFYDDPIAHAYFPQSSTVFSGPAVDDKKHSNFSFVASKFGCQFSKDIEGIVELDCMRSVPFKQIENLVGQYADSTQQPALNFIPVVDGSLIFSDYAARAQAGKVAHLPTILSNAANEMSSLVPLPRNLTKGPDLTLVFTYDLAEWVCPTYNSTVERTRLGIPVFRYQHAGTFPNLNPFKWLGAYHGSDVPMNFGTYGLLMNLANTTDFETEVSRTMQHHILAFANDPHYGPQKIGWKALSAGNGSSGELIRFGADGKVVQHVDSIEVDGACQGVGTCNAFP</sequence>
<evidence type="ECO:0000259" key="4">
    <source>
        <dbReference type="Pfam" id="PF00135"/>
    </source>
</evidence>
<dbReference type="OrthoDB" id="408631at2759"/>
<dbReference type="Gene3D" id="3.40.50.1820">
    <property type="entry name" value="alpha/beta hydrolase"/>
    <property type="match status" value="2"/>
</dbReference>
<dbReference type="SUPFAM" id="SSF53474">
    <property type="entry name" value="alpha/beta-Hydrolases"/>
    <property type="match status" value="1"/>
</dbReference>
<accession>V5FQC0</accession>
<dbReference type="InterPro" id="IPR019826">
    <property type="entry name" value="Carboxylesterase_B_AS"/>
</dbReference>
<organism evidence="5 6">
    <name type="scientific">Byssochlamys spectabilis (strain No. 5 / NBRC 109023)</name>
    <name type="common">Paecilomyces variotii</name>
    <dbReference type="NCBI Taxonomy" id="1356009"/>
    <lineage>
        <taxon>Eukaryota</taxon>
        <taxon>Fungi</taxon>
        <taxon>Dikarya</taxon>
        <taxon>Ascomycota</taxon>
        <taxon>Pezizomycotina</taxon>
        <taxon>Eurotiomycetes</taxon>
        <taxon>Eurotiomycetidae</taxon>
        <taxon>Eurotiales</taxon>
        <taxon>Thermoascaceae</taxon>
        <taxon>Paecilomyces</taxon>
    </lineage>
</organism>
<dbReference type="Proteomes" id="UP000018001">
    <property type="component" value="Unassembled WGS sequence"/>
</dbReference>
<dbReference type="InterPro" id="IPR029058">
    <property type="entry name" value="AB_hydrolase_fold"/>
</dbReference>
<keyword evidence="6" id="KW-1185">Reference proteome</keyword>
<dbReference type="PROSITE" id="PS00122">
    <property type="entry name" value="CARBOXYLESTERASE_B_1"/>
    <property type="match status" value="1"/>
</dbReference>
<reference evidence="6" key="1">
    <citation type="journal article" date="2014" name="Genome Announc.">
        <title>Draft genome sequence of the formaldehyde-resistant fungus Byssochlamys spectabilis No. 5 (anamorph Paecilomyces variotii No. 5) (NBRC109023).</title>
        <authorList>
            <person name="Oka T."/>
            <person name="Ekino K."/>
            <person name="Fukuda K."/>
            <person name="Nomura Y."/>
        </authorList>
    </citation>
    <scope>NUCLEOTIDE SEQUENCE [LARGE SCALE GENOMIC DNA]</scope>
    <source>
        <strain evidence="6">No. 5 / NBRC 109023</strain>
    </source>
</reference>
<evidence type="ECO:0000256" key="2">
    <source>
        <dbReference type="ARBA" id="ARBA00022801"/>
    </source>
</evidence>
<comment type="similarity">
    <text evidence="1 3">Belongs to the type-B carboxylesterase/lipase family.</text>
</comment>
<feature type="chain" id="PRO_5005148766" description="Carboxylic ester hydrolase" evidence="3">
    <location>
        <begin position="18"/>
        <end position="502"/>
    </location>
</feature>
<dbReference type="GO" id="GO:0016787">
    <property type="term" value="F:hydrolase activity"/>
    <property type="evidence" value="ECO:0007669"/>
    <property type="project" value="UniProtKB-KW"/>
</dbReference>
<feature type="signal peptide" evidence="3">
    <location>
        <begin position="1"/>
        <end position="17"/>
    </location>
</feature>
<dbReference type="HOGENOM" id="CLU_006586_15_1_1"/>
<keyword evidence="2 3" id="KW-0378">Hydrolase</keyword>
<proteinExistence type="inferred from homology"/>
<dbReference type="eggNOG" id="KOG1516">
    <property type="taxonomic scope" value="Eukaryota"/>
</dbReference>
<dbReference type="PANTHER" id="PTHR11559">
    <property type="entry name" value="CARBOXYLESTERASE"/>
    <property type="match status" value="1"/>
</dbReference>
<dbReference type="EMBL" id="BAUL01000467">
    <property type="protein sequence ID" value="GAE00285.1"/>
    <property type="molecule type" value="Genomic_DNA"/>
</dbReference>
<gene>
    <name evidence="5" type="ORF">PVAR5_9026</name>
</gene>
<dbReference type="InterPro" id="IPR002018">
    <property type="entry name" value="CarbesteraseB"/>
</dbReference>
<evidence type="ECO:0000313" key="5">
    <source>
        <dbReference type="EMBL" id="GAE00285.1"/>
    </source>
</evidence>
<dbReference type="EC" id="3.1.1.-" evidence="3"/>
<protein>
    <recommendedName>
        <fullName evidence="3">Carboxylic ester hydrolase</fullName>
        <ecNumber evidence="3">3.1.1.-</ecNumber>
    </recommendedName>
</protein>